<keyword evidence="2" id="KW-0547">Nucleotide-binding</keyword>
<dbReference type="AlphaFoldDB" id="A0A3P3R407"/>
<feature type="domain" description="BPL/LPL catalytic" evidence="4">
    <location>
        <begin position="64"/>
        <end position="249"/>
    </location>
</feature>
<dbReference type="InterPro" id="IPR036390">
    <property type="entry name" value="WH_DNA-bd_sf"/>
</dbReference>
<accession>A0A3P3R407</accession>
<dbReference type="RefSeq" id="WP_124956709.1">
    <property type="nucleotide sequence ID" value="NZ_RRCH01000040.1"/>
</dbReference>
<dbReference type="GO" id="GO:0005737">
    <property type="term" value="C:cytoplasm"/>
    <property type="evidence" value="ECO:0007669"/>
    <property type="project" value="TreeGrafter"/>
</dbReference>
<dbReference type="GO" id="GO:0004077">
    <property type="term" value="F:biotin--[biotin carboxyl-carrier protein] ligase activity"/>
    <property type="evidence" value="ECO:0007669"/>
    <property type="project" value="UniProtKB-EC"/>
</dbReference>
<comment type="caution">
    <text evidence="5">The sequence shown here is derived from an EMBL/GenBank/DDBJ whole genome shotgun (WGS) entry which is preliminary data.</text>
</comment>
<dbReference type="Gene3D" id="2.30.30.100">
    <property type="match status" value="1"/>
</dbReference>
<keyword evidence="1 5" id="KW-0436">Ligase</keyword>
<dbReference type="Pfam" id="PF03099">
    <property type="entry name" value="BPL_LplA_LipB"/>
    <property type="match status" value="1"/>
</dbReference>
<dbReference type="InterPro" id="IPR004408">
    <property type="entry name" value="Biotin_CoA_COase_ligase"/>
</dbReference>
<evidence type="ECO:0000313" key="6">
    <source>
        <dbReference type="Proteomes" id="UP000282322"/>
    </source>
</evidence>
<keyword evidence="3" id="KW-0067">ATP-binding</keyword>
<reference evidence="5 6" key="1">
    <citation type="submission" date="2018-11" db="EMBL/GenBank/DDBJ databases">
        <title>Taxonoimc description of Halomarina strain SPP-AMP-1.</title>
        <authorList>
            <person name="Pal Y."/>
            <person name="Srinivasana K."/>
            <person name="Verma A."/>
            <person name="Kumar P."/>
        </authorList>
    </citation>
    <scope>NUCLEOTIDE SEQUENCE [LARGE SCALE GENOMIC DNA]</scope>
    <source>
        <strain evidence="5 6">SPP-AMP-1</strain>
    </source>
</reference>
<dbReference type="OrthoDB" id="46252at2157"/>
<dbReference type="SUPFAM" id="SSF55681">
    <property type="entry name" value="Class II aaRS and biotin synthetases"/>
    <property type="match status" value="1"/>
</dbReference>
<proteinExistence type="inferred from homology"/>
<dbReference type="CDD" id="cd16442">
    <property type="entry name" value="BPL"/>
    <property type="match status" value="1"/>
</dbReference>
<dbReference type="InterPro" id="IPR036388">
    <property type="entry name" value="WH-like_DNA-bd_sf"/>
</dbReference>
<dbReference type="HAMAP" id="MF_00978">
    <property type="entry name" value="Bifunct_BirA"/>
    <property type="match status" value="1"/>
</dbReference>
<dbReference type="SUPFAM" id="SSF46785">
    <property type="entry name" value="Winged helix' DNA-binding domain"/>
    <property type="match status" value="1"/>
</dbReference>
<dbReference type="PANTHER" id="PTHR12835">
    <property type="entry name" value="BIOTIN PROTEIN LIGASE"/>
    <property type="match status" value="1"/>
</dbReference>
<dbReference type="InterPro" id="IPR008988">
    <property type="entry name" value="Transcriptional_repressor_C"/>
</dbReference>
<dbReference type="Pfam" id="PF02237">
    <property type="entry name" value="BPL_C"/>
    <property type="match status" value="1"/>
</dbReference>
<dbReference type="InterPro" id="IPR045864">
    <property type="entry name" value="aa-tRNA-synth_II/BPL/LPL"/>
</dbReference>
<keyword evidence="6" id="KW-1185">Reference proteome</keyword>
<organism evidence="5 6">
    <name type="scientific">Halocatena pleomorpha</name>
    <dbReference type="NCBI Taxonomy" id="1785090"/>
    <lineage>
        <taxon>Archaea</taxon>
        <taxon>Methanobacteriati</taxon>
        <taxon>Methanobacteriota</taxon>
        <taxon>Stenosarchaea group</taxon>
        <taxon>Halobacteria</taxon>
        <taxon>Halobacteriales</taxon>
        <taxon>Natronomonadaceae</taxon>
        <taxon>Halocatena</taxon>
    </lineage>
</organism>
<dbReference type="InterPro" id="IPR030855">
    <property type="entry name" value="Bifunct_BirA"/>
</dbReference>
<dbReference type="Proteomes" id="UP000282322">
    <property type="component" value="Unassembled WGS sequence"/>
</dbReference>
<dbReference type="InterPro" id="IPR004143">
    <property type="entry name" value="BPL_LPL_catalytic"/>
</dbReference>
<dbReference type="EC" id="6.3.4.15" evidence="5"/>
<dbReference type="GO" id="GO:0005524">
    <property type="term" value="F:ATP binding"/>
    <property type="evidence" value="ECO:0007669"/>
    <property type="project" value="UniProtKB-KW"/>
</dbReference>
<evidence type="ECO:0000256" key="1">
    <source>
        <dbReference type="ARBA" id="ARBA00022598"/>
    </source>
</evidence>
<dbReference type="InterPro" id="IPR013196">
    <property type="entry name" value="HTH_11"/>
</dbReference>
<evidence type="ECO:0000313" key="5">
    <source>
        <dbReference type="EMBL" id="RRJ28207.1"/>
    </source>
</evidence>
<dbReference type="GO" id="GO:0006355">
    <property type="term" value="P:regulation of DNA-templated transcription"/>
    <property type="evidence" value="ECO:0007669"/>
    <property type="project" value="InterPro"/>
</dbReference>
<evidence type="ECO:0000259" key="4">
    <source>
        <dbReference type="PROSITE" id="PS51733"/>
    </source>
</evidence>
<dbReference type="SUPFAM" id="SSF50037">
    <property type="entry name" value="C-terminal domain of transcriptional repressors"/>
    <property type="match status" value="1"/>
</dbReference>
<dbReference type="Gene3D" id="1.10.10.10">
    <property type="entry name" value="Winged helix-like DNA-binding domain superfamily/Winged helix DNA-binding domain"/>
    <property type="match status" value="1"/>
</dbReference>
<sequence length="314" mass="33911">MSHPRHRIARALAESDGSVSGPTLAEALSVSRTAVWKQIEGLREEGFEIESDESGYRLVAVPERGSTALSLGLDAPFEIEYHEAIDSTNRRARELAEDGATDTVVVANAQTAGRGRLNRSWESPPGGVYVSILSRPDRPPAEAPLYTLAGAVATTRAVRETGLDARIKWPNDVLLVADDTESKIAGILTEMQGETDRIAWLTVGIGVNMDDPGIEGATGLRAELDEHVSLRAFVQRLLESFEALREQDPESILASWREVAATLGQRVRVETPDGVVVGRAVDVEPPGALVVETNDETVSLHAGDCEHLRCAQLH</sequence>
<gene>
    <name evidence="5" type="ORF">EIK79_16330</name>
</gene>
<name>A0A3P3R407_9EURY</name>
<dbReference type="PROSITE" id="PS51733">
    <property type="entry name" value="BPL_LPL_CATALYTIC"/>
    <property type="match status" value="1"/>
</dbReference>
<dbReference type="NCBIfam" id="TIGR00121">
    <property type="entry name" value="birA_ligase"/>
    <property type="match status" value="1"/>
</dbReference>
<dbReference type="PANTHER" id="PTHR12835:SF5">
    <property type="entry name" value="BIOTIN--PROTEIN LIGASE"/>
    <property type="match status" value="1"/>
</dbReference>
<protein>
    <submittedName>
        <fullName evidence="5">Biotin--[acetyl-CoA-carboxylase] ligase</fullName>
        <ecNumber evidence="5">6.3.4.15</ecNumber>
    </submittedName>
</protein>
<dbReference type="Pfam" id="PF08279">
    <property type="entry name" value="HTH_11"/>
    <property type="match status" value="1"/>
</dbReference>
<dbReference type="InterPro" id="IPR003142">
    <property type="entry name" value="BPL_C"/>
</dbReference>
<dbReference type="Gene3D" id="3.30.930.10">
    <property type="entry name" value="Bira Bifunctional Protein, Domain 2"/>
    <property type="match status" value="1"/>
</dbReference>
<evidence type="ECO:0000256" key="2">
    <source>
        <dbReference type="ARBA" id="ARBA00022741"/>
    </source>
</evidence>
<dbReference type="EMBL" id="RRCH01000040">
    <property type="protein sequence ID" value="RRJ28207.1"/>
    <property type="molecule type" value="Genomic_DNA"/>
</dbReference>
<evidence type="ECO:0000256" key="3">
    <source>
        <dbReference type="ARBA" id="ARBA00022840"/>
    </source>
</evidence>